<dbReference type="Gene3D" id="2.180.10.10">
    <property type="entry name" value="RHS repeat-associated core"/>
    <property type="match status" value="1"/>
</dbReference>
<dbReference type="Proteomes" id="UP000236654">
    <property type="component" value="Unassembled WGS sequence"/>
</dbReference>
<keyword evidence="2" id="KW-1185">Reference proteome</keyword>
<accession>A0A2I0QYR2</accession>
<evidence type="ECO:0000313" key="1">
    <source>
        <dbReference type="EMBL" id="PKR79466.1"/>
    </source>
</evidence>
<protein>
    <recommendedName>
        <fullName evidence="3">RHS repeat-associated core domain-containing protein</fullName>
    </recommendedName>
</protein>
<dbReference type="AlphaFoldDB" id="A0A2I0QYR2"/>
<comment type="caution">
    <text evidence="1">The sequence shown here is derived from an EMBL/GenBank/DDBJ whole genome shotgun (WGS) entry which is preliminary data.</text>
</comment>
<evidence type="ECO:0000313" key="2">
    <source>
        <dbReference type="Proteomes" id="UP000236654"/>
    </source>
</evidence>
<evidence type="ECO:0008006" key="3">
    <source>
        <dbReference type="Google" id="ProtNLM"/>
    </source>
</evidence>
<organism evidence="1 2">
    <name type="scientific">Brumimicrobium salinarum</name>
    <dbReference type="NCBI Taxonomy" id="2058658"/>
    <lineage>
        <taxon>Bacteria</taxon>
        <taxon>Pseudomonadati</taxon>
        <taxon>Bacteroidota</taxon>
        <taxon>Flavobacteriia</taxon>
        <taxon>Flavobacteriales</taxon>
        <taxon>Crocinitomicaceae</taxon>
        <taxon>Brumimicrobium</taxon>
    </lineage>
</organism>
<reference evidence="1 2" key="1">
    <citation type="submission" date="2017-12" db="EMBL/GenBank/DDBJ databases">
        <title>The draft genome sequence of Brumimicrobium saltpan LHR20.</title>
        <authorList>
            <person name="Do Z.-J."/>
            <person name="Luo H.-R."/>
        </authorList>
    </citation>
    <scope>NUCLEOTIDE SEQUENCE [LARGE SCALE GENOMIC DNA]</scope>
    <source>
        <strain evidence="1 2">LHR20</strain>
    </source>
</reference>
<dbReference type="NCBIfam" id="TIGR03696">
    <property type="entry name" value="Rhs_assc_core"/>
    <property type="match status" value="1"/>
</dbReference>
<proteinExistence type="predicted"/>
<dbReference type="InterPro" id="IPR022385">
    <property type="entry name" value="Rhs_assc_core"/>
</dbReference>
<sequence>MCNDLNVSGISCVGSYRYGFQGQEMDDEIKGEGNSVNYKYRMHDPRVGRFFAVDPLTKKYPHYTPYSFSGNKVIHAVELEGLEEAVLNDGSSIHTGPLDDDATIDKLEESGAWDDDKYVTEWPGGEKGLEPVTIFSFGFVWDDEGNTNPYITVGGGVGADAGFGFDAGAISSTNGKRFN</sequence>
<gene>
    <name evidence="1" type="ORF">CW751_14990</name>
</gene>
<dbReference type="EMBL" id="PJNI01000040">
    <property type="protein sequence ID" value="PKR79466.1"/>
    <property type="molecule type" value="Genomic_DNA"/>
</dbReference>
<name>A0A2I0QYR2_9FLAO</name>
<feature type="non-terminal residue" evidence="1">
    <location>
        <position position="179"/>
    </location>
</feature>